<feature type="domain" description="BD-FAE-like" evidence="2">
    <location>
        <begin position="62"/>
        <end position="169"/>
    </location>
</feature>
<comment type="caution">
    <text evidence="3">The sequence shown here is derived from an EMBL/GenBank/DDBJ whole genome shotgun (WGS) entry which is preliminary data.</text>
</comment>
<dbReference type="Pfam" id="PF20434">
    <property type="entry name" value="BD-FAE"/>
    <property type="match status" value="1"/>
</dbReference>
<name>A0A9D2BPZ9_9BACT</name>
<gene>
    <name evidence="3" type="ORF">H9848_06290</name>
</gene>
<evidence type="ECO:0000259" key="2">
    <source>
        <dbReference type="Pfam" id="PF20434"/>
    </source>
</evidence>
<dbReference type="InterPro" id="IPR050300">
    <property type="entry name" value="GDXG_lipolytic_enzyme"/>
</dbReference>
<dbReference type="EMBL" id="DXEN01000047">
    <property type="protein sequence ID" value="HIX86200.1"/>
    <property type="molecule type" value="Genomic_DNA"/>
</dbReference>
<dbReference type="Gene3D" id="3.40.50.1820">
    <property type="entry name" value="alpha/beta hydrolase"/>
    <property type="match status" value="1"/>
</dbReference>
<accession>A0A9D2BPZ9</accession>
<dbReference type="PANTHER" id="PTHR48081">
    <property type="entry name" value="AB HYDROLASE SUPERFAMILY PROTEIN C4A8.06C"/>
    <property type="match status" value="1"/>
</dbReference>
<dbReference type="InterPro" id="IPR049492">
    <property type="entry name" value="BD-FAE-like_dom"/>
</dbReference>
<keyword evidence="1" id="KW-0378">Hydrolase</keyword>
<dbReference type="InterPro" id="IPR029058">
    <property type="entry name" value="AB_hydrolase_fold"/>
</dbReference>
<evidence type="ECO:0000313" key="3">
    <source>
        <dbReference type="EMBL" id="HIX86200.1"/>
    </source>
</evidence>
<sequence>MDKRRLLLVCALLGWFCLSACVRPERVSVDREIRKERLVFAVKEGDTLSLDKYECPSALAADSARPVMIFAFGGGFKGGDKAAQRYIPYFERLARNGFVVVSTDYRTLLGDVEPDRMATPAAFAQSLTQAIDTAVADFYTATRFVIERARTWNIDPARIVASGSSAGAITVLQAEYYLANAASLSAALPDGFNYAGVVAFAGAVLECEAPRWAKRPCPMMFFHGDADPVVPYEKAVIEPFGGLWGSASIAGSLEAMDVPCYFYRVANAGHEIADLPMVRNQYDVLSFLSRCVLGRERLRIETLEAVPGDSIAPMRFTTRDYIRNNLPE</sequence>
<organism evidence="3 4">
    <name type="scientific">Candidatus Parabacteroides intestinigallinarum</name>
    <dbReference type="NCBI Taxonomy" id="2838722"/>
    <lineage>
        <taxon>Bacteria</taxon>
        <taxon>Pseudomonadati</taxon>
        <taxon>Bacteroidota</taxon>
        <taxon>Bacteroidia</taxon>
        <taxon>Bacteroidales</taxon>
        <taxon>Tannerellaceae</taxon>
        <taxon>Parabacteroides</taxon>
    </lineage>
</organism>
<dbReference type="PANTHER" id="PTHR48081:SF8">
    <property type="entry name" value="ALPHA_BETA HYDROLASE FOLD-3 DOMAIN-CONTAINING PROTEIN-RELATED"/>
    <property type="match status" value="1"/>
</dbReference>
<dbReference type="GO" id="GO:0016787">
    <property type="term" value="F:hydrolase activity"/>
    <property type="evidence" value="ECO:0007669"/>
    <property type="project" value="UniProtKB-KW"/>
</dbReference>
<protein>
    <submittedName>
        <fullName evidence="3">S9 family peptidase</fullName>
    </submittedName>
</protein>
<dbReference type="Proteomes" id="UP000823847">
    <property type="component" value="Unassembled WGS sequence"/>
</dbReference>
<evidence type="ECO:0000256" key="1">
    <source>
        <dbReference type="ARBA" id="ARBA00022801"/>
    </source>
</evidence>
<evidence type="ECO:0000313" key="4">
    <source>
        <dbReference type="Proteomes" id="UP000823847"/>
    </source>
</evidence>
<reference evidence="3" key="2">
    <citation type="submission" date="2021-04" db="EMBL/GenBank/DDBJ databases">
        <authorList>
            <person name="Gilroy R."/>
        </authorList>
    </citation>
    <scope>NUCLEOTIDE SEQUENCE</scope>
    <source>
        <strain evidence="3">ChiHecec2B26-12326</strain>
    </source>
</reference>
<dbReference type="SUPFAM" id="SSF53474">
    <property type="entry name" value="alpha/beta-Hydrolases"/>
    <property type="match status" value="1"/>
</dbReference>
<reference evidence="3" key="1">
    <citation type="journal article" date="2021" name="PeerJ">
        <title>Extensive microbial diversity within the chicken gut microbiome revealed by metagenomics and culture.</title>
        <authorList>
            <person name="Gilroy R."/>
            <person name="Ravi A."/>
            <person name="Getino M."/>
            <person name="Pursley I."/>
            <person name="Horton D.L."/>
            <person name="Alikhan N.F."/>
            <person name="Baker D."/>
            <person name="Gharbi K."/>
            <person name="Hall N."/>
            <person name="Watson M."/>
            <person name="Adriaenssens E.M."/>
            <person name="Foster-Nyarko E."/>
            <person name="Jarju S."/>
            <person name="Secka A."/>
            <person name="Antonio M."/>
            <person name="Oren A."/>
            <person name="Chaudhuri R.R."/>
            <person name="La Ragione R."/>
            <person name="Hildebrand F."/>
            <person name="Pallen M.J."/>
        </authorList>
    </citation>
    <scope>NUCLEOTIDE SEQUENCE</scope>
    <source>
        <strain evidence="3">ChiHecec2B26-12326</strain>
    </source>
</reference>
<proteinExistence type="predicted"/>
<dbReference type="AlphaFoldDB" id="A0A9D2BPZ9"/>